<feature type="compositionally biased region" description="Basic and acidic residues" evidence="2">
    <location>
        <begin position="677"/>
        <end position="690"/>
    </location>
</feature>
<feature type="region of interest" description="Disordered" evidence="2">
    <location>
        <begin position="556"/>
        <end position="593"/>
    </location>
</feature>
<gene>
    <name evidence="4" type="ORF">QQF64_009518</name>
</gene>
<dbReference type="EMBL" id="JAYMGO010000016">
    <property type="protein sequence ID" value="KAL1258941.1"/>
    <property type="molecule type" value="Genomic_DNA"/>
</dbReference>
<feature type="chain" id="PRO_5045442494" evidence="3">
    <location>
        <begin position="23"/>
        <end position="809"/>
    </location>
</feature>
<evidence type="ECO:0000313" key="4">
    <source>
        <dbReference type="EMBL" id="KAL1258941.1"/>
    </source>
</evidence>
<reference evidence="4 5" key="1">
    <citation type="submission" date="2023-09" db="EMBL/GenBank/DDBJ databases">
        <authorList>
            <person name="Wang M."/>
        </authorList>
    </citation>
    <scope>NUCLEOTIDE SEQUENCE [LARGE SCALE GENOMIC DNA]</scope>
    <source>
        <strain evidence="4">GT-2023</strain>
        <tissue evidence="4">Liver</tissue>
    </source>
</reference>
<keyword evidence="5" id="KW-1185">Reference proteome</keyword>
<keyword evidence="3" id="KW-0732">Signal</keyword>
<dbReference type="Proteomes" id="UP001558613">
    <property type="component" value="Unassembled WGS sequence"/>
</dbReference>
<evidence type="ECO:0000256" key="3">
    <source>
        <dbReference type="SAM" id="SignalP"/>
    </source>
</evidence>
<organism evidence="4 5">
    <name type="scientific">Cirrhinus molitorella</name>
    <name type="common">mud carp</name>
    <dbReference type="NCBI Taxonomy" id="172907"/>
    <lineage>
        <taxon>Eukaryota</taxon>
        <taxon>Metazoa</taxon>
        <taxon>Chordata</taxon>
        <taxon>Craniata</taxon>
        <taxon>Vertebrata</taxon>
        <taxon>Euteleostomi</taxon>
        <taxon>Actinopterygii</taxon>
        <taxon>Neopterygii</taxon>
        <taxon>Teleostei</taxon>
        <taxon>Ostariophysi</taxon>
        <taxon>Cypriniformes</taxon>
        <taxon>Cyprinidae</taxon>
        <taxon>Labeoninae</taxon>
        <taxon>Labeonini</taxon>
        <taxon>Cirrhinus</taxon>
    </lineage>
</organism>
<accession>A0ABR3M3W4</accession>
<feature type="region of interest" description="Disordered" evidence="2">
    <location>
        <begin position="638"/>
        <end position="690"/>
    </location>
</feature>
<comment type="caution">
    <text evidence="4">The sequence shown here is derived from an EMBL/GenBank/DDBJ whole genome shotgun (WGS) entry which is preliminary data.</text>
</comment>
<name>A0ABR3M3W4_9TELE</name>
<keyword evidence="1" id="KW-0175">Coiled coil</keyword>
<feature type="region of interest" description="Disordered" evidence="2">
    <location>
        <begin position="41"/>
        <end position="72"/>
    </location>
</feature>
<feature type="coiled-coil region" evidence="1">
    <location>
        <begin position="422"/>
        <end position="544"/>
    </location>
</feature>
<evidence type="ECO:0000313" key="5">
    <source>
        <dbReference type="Proteomes" id="UP001558613"/>
    </source>
</evidence>
<evidence type="ECO:0000256" key="2">
    <source>
        <dbReference type="SAM" id="MobiDB-lite"/>
    </source>
</evidence>
<protein>
    <submittedName>
        <fullName evidence="4">Uncharacterized protein</fullName>
    </submittedName>
</protein>
<sequence length="809" mass="89819">MPRRRWMIQVAGIAWTCRPGCSEPTAMWLFGVRPAAASALLVGPPSPDGESIALPPRRPQRSPRSPVSFSDDCFRPPSDIGGLVSFGQEEEVDLMSILASEREDWAGSEADQLDSAGTPDLQEELMRVLSKAVQELELTWSPPEEPARSKLDSWSRMSGGKHGVPGGSAKASGGARDATLARRRLLSRRPDVRKSGGEYAGSPAPKRPNQCGAAHPASEQCRATAYTGYCAARASASDDRATKAAVSVSECLSFDLTSAAVLRSTSVPLRACPLTSLTAPTIKKHAHQRTTLKPTTHPKSPTPGTAHSHLCFRFVCFVCASFSRSVSVSGQSLPHCVEMSRTTDPIGHWEDLEAWLSAMTDSLLPKAAETLRHQTQDQLGDSLTSIMKHDPCQSYSHKELAKISSSLSHTLIATLKLSDRHAANLQKELTRAQLRIKQLEMEAQERHKGSDETDASAKKEIARLQEAVTTTTQEREKAQSAYAELASKLQYAEQLLEKAKTDFRDKTSRIKALETHLNEARTEIDHLTQQLDHITEESDNVKDELKHAYELRPETTRTQRDLTSPLPSRIGSPVPEWAREQKGKGAKLKPSPALSEETYLTIKPREISQASHRPSCGIDFRDLAKLARNINQFIPSMPEDAQHHDSITLPPNEWRSSSSNRERDSYGSTQPQQQSNRWDRTQERQHTPERYWEESCDYPRPHENPWEPWNQQSSSDKGVWEANGCFKNSVTSITSGRLTACQNCSSNTLYIPEEQILTNHRYHGRPSKPKGGLMMHANNAPCAGHHDAKTTYNKHKQAWPGMQQDVTNT</sequence>
<proteinExistence type="predicted"/>
<feature type="signal peptide" evidence="3">
    <location>
        <begin position="1"/>
        <end position="22"/>
    </location>
</feature>
<feature type="region of interest" description="Disordered" evidence="2">
    <location>
        <begin position="142"/>
        <end position="214"/>
    </location>
</feature>
<evidence type="ECO:0000256" key="1">
    <source>
        <dbReference type="SAM" id="Coils"/>
    </source>
</evidence>